<dbReference type="VEuPathDB" id="FungiDB:SI65_04825"/>
<feature type="compositionally biased region" description="Acidic residues" evidence="1">
    <location>
        <begin position="22"/>
        <end position="40"/>
    </location>
</feature>
<organism evidence="2 3">
    <name type="scientific">Aspergillus cristatus</name>
    <name type="common">Chinese Fuzhuan brick tea-fermentation fungus</name>
    <name type="synonym">Eurotium cristatum</name>
    <dbReference type="NCBI Taxonomy" id="573508"/>
    <lineage>
        <taxon>Eukaryota</taxon>
        <taxon>Fungi</taxon>
        <taxon>Dikarya</taxon>
        <taxon>Ascomycota</taxon>
        <taxon>Pezizomycotina</taxon>
        <taxon>Eurotiomycetes</taxon>
        <taxon>Eurotiomycetidae</taxon>
        <taxon>Eurotiales</taxon>
        <taxon>Aspergillaceae</taxon>
        <taxon>Aspergillus</taxon>
        <taxon>Aspergillus subgen. Aspergillus</taxon>
    </lineage>
</organism>
<keyword evidence="3" id="KW-1185">Reference proteome</keyword>
<dbReference type="OrthoDB" id="66095at2759"/>
<comment type="caution">
    <text evidence="2">The sequence shown here is derived from an EMBL/GenBank/DDBJ whole genome shotgun (WGS) entry which is preliminary data.</text>
</comment>
<accession>A0A1E3BFY4</accession>
<dbReference type="STRING" id="573508.A0A1E3BFY4"/>
<dbReference type="Proteomes" id="UP000094569">
    <property type="component" value="Unassembled WGS sequence"/>
</dbReference>
<proteinExistence type="predicted"/>
<sequence length="297" mass="33261">MRPPMQRDTLRPQPDQTSDQSSDSDEFVESEEASDSDEMEFPAPNIETSSESELEDTVDSTCYPSISDALTVRYLLQWKVVAGGIPPEIADMIIEAAEYWASTEARIDGKIVIRQDGDRELLRTVPLCHEKTSDGSLSKLLPHRLAHPCRKIVFSLDCHDQGWGGEPGCRGTYQGSYTWFDAEVVPIDHEHEESKKAGTKPGEPNFMPNGNKLQSNLAATGRTQNYTITWHHLDGIQPGTAEAEEIEKTQGRGHATLDGRRVREMRPGDSISVWARARFGRWANHVQALSVRVFWTV</sequence>
<evidence type="ECO:0000313" key="3">
    <source>
        <dbReference type="Proteomes" id="UP000094569"/>
    </source>
</evidence>
<feature type="region of interest" description="Disordered" evidence="1">
    <location>
        <begin position="1"/>
        <end position="57"/>
    </location>
</feature>
<evidence type="ECO:0000313" key="2">
    <source>
        <dbReference type="EMBL" id="ODM19839.1"/>
    </source>
</evidence>
<dbReference type="EMBL" id="JXNT01000004">
    <property type="protein sequence ID" value="ODM19839.1"/>
    <property type="molecule type" value="Genomic_DNA"/>
</dbReference>
<reference evidence="2 3" key="1">
    <citation type="journal article" date="2016" name="BMC Genomics">
        <title>Comparative genomic and transcriptomic analyses of the Fuzhuan brick tea-fermentation fungus Aspergillus cristatus.</title>
        <authorList>
            <person name="Ge Y."/>
            <person name="Wang Y."/>
            <person name="Liu Y."/>
            <person name="Tan Y."/>
            <person name="Ren X."/>
            <person name="Zhang X."/>
            <person name="Hyde K.D."/>
            <person name="Liu Y."/>
            <person name="Liu Z."/>
        </authorList>
    </citation>
    <scope>NUCLEOTIDE SEQUENCE [LARGE SCALE GENOMIC DNA]</scope>
    <source>
        <strain evidence="2 3">GZAAS20.1005</strain>
    </source>
</reference>
<dbReference type="AlphaFoldDB" id="A0A1E3BFY4"/>
<gene>
    <name evidence="2" type="ORF">SI65_04825</name>
</gene>
<protein>
    <submittedName>
        <fullName evidence="2">Uncharacterized protein</fullName>
    </submittedName>
</protein>
<name>A0A1E3BFY4_ASPCR</name>
<feature type="compositionally biased region" description="Low complexity" evidence="1">
    <location>
        <begin position="12"/>
        <end position="21"/>
    </location>
</feature>
<evidence type="ECO:0000256" key="1">
    <source>
        <dbReference type="SAM" id="MobiDB-lite"/>
    </source>
</evidence>